<sequence length="269" mass="31460">MNMNEYLKMLKRMDSIANTPNFKKALETRKKIEQIINPEWIKRTERIQNEFSRTDLISYVQQISQLQTAIKPIEFVDINQNFYNQIQSIQNKLSDSMPDLTKYYSDTEEVDDEVVETLQSDYSILVNELETFPKQRLTEEQRIEMIQKLETFLDDIQAPSDIASTELNDVVEENNREHEHDVYNQDDRENQQSETGRTNDGNPLYIFIQSTLSSLKDPKWHGEKVAESLVSNGYILLADLIFNAQSGQINIFALVATIKLLTFFFQKKK</sequence>
<dbReference type="RefSeq" id="WP_244353286.1">
    <property type="nucleotide sequence ID" value="NZ_AP025635.1"/>
</dbReference>
<name>A0ABM7XS57_9ENTE</name>
<feature type="region of interest" description="Disordered" evidence="1">
    <location>
        <begin position="176"/>
        <end position="202"/>
    </location>
</feature>
<dbReference type="EMBL" id="AP025635">
    <property type="protein sequence ID" value="BDG67909.1"/>
    <property type="molecule type" value="Genomic_DNA"/>
</dbReference>
<protein>
    <recommendedName>
        <fullName evidence="4">LXG domain-containing protein</fullName>
    </recommendedName>
</protein>
<evidence type="ECO:0000256" key="1">
    <source>
        <dbReference type="SAM" id="MobiDB-lite"/>
    </source>
</evidence>
<accession>A0ABM7XS57</accession>
<dbReference type="Proteomes" id="UP000831692">
    <property type="component" value="Chromosome"/>
</dbReference>
<gene>
    <name evidence="2" type="ORF">ENLAB_14730</name>
</gene>
<feature type="compositionally biased region" description="Basic and acidic residues" evidence="1">
    <location>
        <begin position="176"/>
        <end position="191"/>
    </location>
</feature>
<feature type="compositionally biased region" description="Polar residues" evidence="1">
    <location>
        <begin position="192"/>
        <end position="201"/>
    </location>
</feature>
<dbReference type="GeneID" id="83457455"/>
<organism evidence="2 3">
    <name type="scientific">Enterococcus innesii</name>
    <dbReference type="NCBI Taxonomy" id="2839759"/>
    <lineage>
        <taxon>Bacteria</taxon>
        <taxon>Bacillati</taxon>
        <taxon>Bacillota</taxon>
        <taxon>Bacilli</taxon>
        <taxon>Lactobacillales</taxon>
        <taxon>Enterococcaceae</taxon>
        <taxon>Enterococcus</taxon>
    </lineage>
</organism>
<evidence type="ECO:0000313" key="3">
    <source>
        <dbReference type="Proteomes" id="UP000831692"/>
    </source>
</evidence>
<evidence type="ECO:0000313" key="2">
    <source>
        <dbReference type="EMBL" id="BDG67909.1"/>
    </source>
</evidence>
<reference evidence="2 3" key="1">
    <citation type="submission" date="2022-03" db="EMBL/GenBank/DDBJ databases">
        <title>Complete genome sequence of Enterococcus innesii DB-1.</title>
        <authorList>
            <person name="Fukuda D."/>
            <person name="Nolasco-Hipolito C."/>
        </authorList>
    </citation>
    <scope>NUCLEOTIDE SEQUENCE [LARGE SCALE GENOMIC DNA]</scope>
    <source>
        <strain evidence="2 3">DB-1</strain>
    </source>
</reference>
<keyword evidence="3" id="KW-1185">Reference proteome</keyword>
<evidence type="ECO:0008006" key="4">
    <source>
        <dbReference type="Google" id="ProtNLM"/>
    </source>
</evidence>
<proteinExistence type="predicted"/>